<accession>A0ABW9UJK7</accession>
<dbReference type="Proteomes" id="UP000467637">
    <property type="component" value="Unassembled WGS sequence"/>
</dbReference>
<evidence type="ECO:0000259" key="1">
    <source>
        <dbReference type="Pfam" id="PF18864"/>
    </source>
</evidence>
<keyword evidence="3" id="KW-1185">Reference proteome</keyword>
<gene>
    <name evidence="2" type="ORF">GON05_33030</name>
</gene>
<name>A0ABW9UJK7_9BACL</name>
<organism evidence="2 3">
    <name type="scientific">Paenibacillus anseongense</name>
    <dbReference type="NCBI Taxonomy" id="2682845"/>
    <lineage>
        <taxon>Bacteria</taxon>
        <taxon>Bacillati</taxon>
        <taxon>Bacillota</taxon>
        <taxon>Bacilli</taxon>
        <taxon>Bacillales</taxon>
        <taxon>Paenibacillaceae</taxon>
        <taxon>Paenibacillus</taxon>
    </lineage>
</organism>
<protein>
    <recommendedName>
        <fullName evidence="1">AbiTii domain-containing protein</fullName>
    </recommendedName>
</protein>
<dbReference type="RefSeq" id="WP_157325506.1">
    <property type="nucleotide sequence ID" value="NZ_WSEM01000034.1"/>
</dbReference>
<reference evidence="2 3" key="1">
    <citation type="submission" date="2019-12" db="EMBL/GenBank/DDBJ databases">
        <authorList>
            <person name="Huq M.A."/>
        </authorList>
    </citation>
    <scope>NUCLEOTIDE SEQUENCE [LARGE SCALE GENOMIC DNA]</scope>
    <source>
        <strain evidence="2 3">MAH-34</strain>
    </source>
</reference>
<proteinExistence type="predicted"/>
<feature type="domain" description="AbiTii" evidence="1">
    <location>
        <begin position="12"/>
        <end position="181"/>
    </location>
</feature>
<dbReference type="Pfam" id="PF18864">
    <property type="entry name" value="AbiTii"/>
    <property type="match status" value="1"/>
</dbReference>
<comment type="caution">
    <text evidence="2">The sequence shown here is derived from an EMBL/GenBank/DDBJ whole genome shotgun (WGS) entry which is preliminary data.</text>
</comment>
<dbReference type="EMBL" id="WSEM01000034">
    <property type="protein sequence ID" value="MVQ39425.1"/>
    <property type="molecule type" value="Genomic_DNA"/>
</dbReference>
<dbReference type="InterPro" id="IPR041304">
    <property type="entry name" value="AbiTii"/>
</dbReference>
<evidence type="ECO:0000313" key="2">
    <source>
        <dbReference type="EMBL" id="MVQ39425.1"/>
    </source>
</evidence>
<evidence type="ECO:0000313" key="3">
    <source>
        <dbReference type="Proteomes" id="UP000467637"/>
    </source>
</evidence>
<sequence>MVIQSNNEALLLSNEILRNFELSELPIQNILLKCLRLARLTNDFEGVDWLRQEASGLDTDREGFLTAAAWTAIEKSGRRYFIDDPNNKDQNQKPKKVEQAFTESIAVMEATVSSGRARMKVAYDRDVSLSSSSQLTASQGNTAERSRIQHQIQTSMERIEKIKARLYQYVLDRNYELRLGEITEDIFSRNRLIVDTALKDICPEAFQKFISVYENIKLEDDQNCENVARTCRRLIKEVAESLSPPLAAPTEVSGKLMNIGEDQYINRLIQYIDSKSSSEKIKSIVGSHLILIGETLDNVNETANKRINAEVTLQEVERCIIYTYLVFNYVLSL</sequence>